<evidence type="ECO:0000313" key="3">
    <source>
        <dbReference type="EMBL" id="EEP77634.1"/>
    </source>
</evidence>
<dbReference type="VEuPathDB" id="FungiDB:UREG_02483"/>
<dbReference type="InterPro" id="IPR044034">
    <property type="entry name" value="NAC-like_UBA"/>
</dbReference>
<dbReference type="GO" id="GO:0043066">
    <property type="term" value="P:negative regulation of apoptotic process"/>
    <property type="evidence" value="ECO:0007669"/>
    <property type="project" value="TreeGrafter"/>
</dbReference>
<dbReference type="CDD" id="cd14361">
    <property type="entry name" value="UBA_HYPK"/>
    <property type="match status" value="1"/>
</dbReference>
<keyword evidence="4" id="KW-1185">Reference proteome</keyword>
<dbReference type="InterPro" id="IPR052617">
    <property type="entry name" value="Huntingtin-int_K"/>
</dbReference>
<evidence type="ECO:0000259" key="2">
    <source>
        <dbReference type="Pfam" id="PF19026"/>
    </source>
</evidence>
<dbReference type="PANTHER" id="PTHR31184">
    <property type="entry name" value="HUNTINGTIN-INTERACTING PROTEIN K FAMILY MEMBER"/>
    <property type="match status" value="1"/>
</dbReference>
<feature type="compositionally biased region" description="Low complexity" evidence="1">
    <location>
        <begin position="76"/>
        <end position="97"/>
    </location>
</feature>
<gene>
    <name evidence="3" type="ORF">UREG_02483</name>
</gene>
<sequence length="166" mass="16834">MAEPISTSSQEAKAETASTADDLPANAEDRAAAVALSSLKSTTAAATDDADVQQGTSLPSKADQEALGKAMNRLEALASAAGKAASSDAAGQAATGAGKKEPSAPEKKGEEKAIKKPAIKIKVDDVSLLVEQLDLTKPKAIELLKAHEGDTTKVIRAFILPPTSAG</sequence>
<dbReference type="Proteomes" id="UP000002058">
    <property type="component" value="Unassembled WGS sequence"/>
</dbReference>
<accession>C4JG85</accession>
<dbReference type="GeneID" id="8443171"/>
<dbReference type="FunCoup" id="C4JG85">
    <property type="interactions" value="492"/>
</dbReference>
<dbReference type="InParanoid" id="C4JG85"/>
<dbReference type="EMBL" id="CH476615">
    <property type="protein sequence ID" value="EEP77634.1"/>
    <property type="molecule type" value="Genomic_DNA"/>
</dbReference>
<dbReference type="GO" id="GO:0050821">
    <property type="term" value="P:protein stabilization"/>
    <property type="evidence" value="ECO:0007669"/>
    <property type="project" value="TreeGrafter"/>
</dbReference>
<protein>
    <recommendedName>
        <fullName evidence="2">Nascent polypeptide-associated complex subunit alpha-like UBA domain-containing protein</fullName>
    </recommendedName>
</protein>
<dbReference type="HOGENOM" id="CLU_127753_0_0_1"/>
<organism evidence="3 4">
    <name type="scientific">Uncinocarpus reesii (strain UAMH 1704)</name>
    <dbReference type="NCBI Taxonomy" id="336963"/>
    <lineage>
        <taxon>Eukaryota</taxon>
        <taxon>Fungi</taxon>
        <taxon>Dikarya</taxon>
        <taxon>Ascomycota</taxon>
        <taxon>Pezizomycotina</taxon>
        <taxon>Eurotiomycetes</taxon>
        <taxon>Eurotiomycetidae</taxon>
        <taxon>Onygenales</taxon>
        <taxon>Onygenaceae</taxon>
        <taxon>Uncinocarpus</taxon>
    </lineage>
</organism>
<dbReference type="AlphaFoldDB" id="C4JG85"/>
<dbReference type="eggNOG" id="ENOG502SUV6">
    <property type="taxonomic scope" value="Eukaryota"/>
</dbReference>
<evidence type="ECO:0000313" key="4">
    <source>
        <dbReference type="Proteomes" id="UP000002058"/>
    </source>
</evidence>
<feature type="compositionally biased region" description="Basic and acidic residues" evidence="1">
    <location>
        <begin position="98"/>
        <end position="114"/>
    </location>
</feature>
<feature type="domain" description="Nascent polypeptide-associated complex subunit alpha-like UBA" evidence="2">
    <location>
        <begin position="119"/>
        <end position="159"/>
    </location>
</feature>
<evidence type="ECO:0000256" key="1">
    <source>
        <dbReference type="SAM" id="MobiDB-lite"/>
    </source>
</evidence>
<dbReference type="Pfam" id="PF19026">
    <property type="entry name" value="UBA_HYPK"/>
    <property type="match status" value="1"/>
</dbReference>
<dbReference type="RefSeq" id="XP_002542967.1">
    <property type="nucleotide sequence ID" value="XM_002542921.1"/>
</dbReference>
<proteinExistence type="predicted"/>
<dbReference type="OMA" id="PQNVDAD"/>
<name>C4JG85_UNCRE</name>
<dbReference type="InterPro" id="IPR038922">
    <property type="entry name" value="HYPK_UBA"/>
</dbReference>
<feature type="region of interest" description="Disordered" evidence="1">
    <location>
        <begin position="42"/>
        <end position="115"/>
    </location>
</feature>
<reference evidence="4" key="1">
    <citation type="journal article" date="2009" name="Genome Res.">
        <title>Comparative genomic analyses of the human fungal pathogens Coccidioides and their relatives.</title>
        <authorList>
            <person name="Sharpton T.J."/>
            <person name="Stajich J.E."/>
            <person name="Rounsley S.D."/>
            <person name="Gardner M.J."/>
            <person name="Wortman J.R."/>
            <person name="Jordar V.S."/>
            <person name="Maiti R."/>
            <person name="Kodira C.D."/>
            <person name="Neafsey D.E."/>
            <person name="Zeng Q."/>
            <person name="Hung C.-Y."/>
            <person name="McMahan C."/>
            <person name="Muszewska A."/>
            <person name="Grynberg M."/>
            <person name="Mandel M.A."/>
            <person name="Kellner E.M."/>
            <person name="Barker B.M."/>
            <person name="Galgiani J.N."/>
            <person name="Orbach M.J."/>
            <person name="Kirkland T.N."/>
            <person name="Cole G.T."/>
            <person name="Henn M.R."/>
            <person name="Birren B.W."/>
            <person name="Taylor J.W."/>
        </authorList>
    </citation>
    <scope>NUCLEOTIDE SEQUENCE [LARGE SCALE GENOMIC DNA]</scope>
    <source>
        <strain evidence="4">UAMH 1704</strain>
    </source>
</reference>
<dbReference type="PANTHER" id="PTHR31184:SF2">
    <property type="entry name" value="HUNTINGTIN-INTERACTING PROTEIN K"/>
    <property type="match status" value="1"/>
</dbReference>
<feature type="region of interest" description="Disordered" evidence="1">
    <location>
        <begin position="1"/>
        <end position="29"/>
    </location>
</feature>
<dbReference type="KEGG" id="ure:UREG_02483"/>
<dbReference type="OrthoDB" id="285219at2759"/>
<feature type="compositionally biased region" description="Polar residues" evidence="1">
    <location>
        <begin position="1"/>
        <end position="19"/>
    </location>
</feature>
<dbReference type="STRING" id="336963.C4JG85"/>